<comment type="caution">
    <text evidence="1">The sequence shown here is derived from an EMBL/GenBank/DDBJ whole genome shotgun (WGS) entry which is preliminary data.</text>
</comment>
<evidence type="ECO:0000313" key="2">
    <source>
        <dbReference type="Proteomes" id="UP001165064"/>
    </source>
</evidence>
<proteinExistence type="predicted"/>
<reference evidence="1" key="1">
    <citation type="submission" date="2023-04" db="EMBL/GenBank/DDBJ databases">
        <title>Ambrosiozyma monospora NBRC 10751.</title>
        <authorList>
            <person name="Ichikawa N."/>
            <person name="Sato H."/>
            <person name="Tonouchi N."/>
        </authorList>
    </citation>
    <scope>NUCLEOTIDE SEQUENCE</scope>
    <source>
        <strain evidence="1">NBRC 10751</strain>
    </source>
</reference>
<dbReference type="Proteomes" id="UP001165064">
    <property type="component" value="Unassembled WGS sequence"/>
</dbReference>
<dbReference type="EMBL" id="BSXS01000075">
    <property type="protein sequence ID" value="GME70664.1"/>
    <property type="molecule type" value="Genomic_DNA"/>
</dbReference>
<accession>A0ACB5SRF3</accession>
<name>A0ACB5SRF3_AMBMO</name>
<protein>
    <submittedName>
        <fullName evidence="1">Unnamed protein product</fullName>
    </submittedName>
</protein>
<keyword evidence="2" id="KW-1185">Reference proteome</keyword>
<organism evidence="1 2">
    <name type="scientific">Ambrosiozyma monospora</name>
    <name type="common">Yeast</name>
    <name type="synonym">Endomycopsis monosporus</name>
    <dbReference type="NCBI Taxonomy" id="43982"/>
    <lineage>
        <taxon>Eukaryota</taxon>
        <taxon>Fungi</taxon>
        <taxon>Dikarya</taxon>
        <taxon>Ascomycota</taxon>
        <taxon>Saccharomycotina</taxon>
        <taxon>Pichiomycetes</taxon>
        <taxon>Pichiales</taxon>
        <taxon>Pichiaceae</taxon>
        <taxon>Ambrosiozyma</taxon>
    </lineage>
</organism>
<gene>
    <name evidence="1" type="ORF">Amon02_000028100</name>
</gene>
<evidence type="ECO:0000313" key="1">
    <source>
        <dbReference type="EMBL" id="GME70664.1"/>
    </source>
</evidence>
<sequence>MLKLYGTRNKAIYVPFPPSNVNHPKSLPQPIRHALEYNIEEQKALVTVADDKYDIPTPFEEMIKSPPRVTMAGSFGQ</sequence>